<accession>A0A0J1GVG4</accession>
<dbReference type="AlphaFoldDB" id="A0A0J1GVG4"/>
<gene>
    <name evidence="2" type="ORF">ABT56_18260</name>
</gene>
<dbReference type="EMBL" id="LDOT01000028">
    <property type="protein sequence ID" value="KLV03646.1"/>
    <property type="molecule type" value="Genomic_DNA"/>
</dbReference>
<dbReference type="Pfam" id="PF13280">
    <property type="entry name" value="WYL"/>
    <property type="match status" value="1"/>
</dbReference>
<sequence>MTSRTNTQESLTLAFEILKRIPRHRKITAPELHTQLQEIGIERSIRTIQRNLEMLSENFELDRDTRSKPYGYSWRKMSNGLSANYLTTQESLLLSLAEQYLKLILPTKILSSLESYFDEARYNLEHNPANTRAKSWRNKIRVVSETIPLLAPQMDPEVLSLISEALYEDRLITVEYYNAEHKRHTATVMPLGLAQQGVRLYLVCRFDGFDNERTLAIHRIKKVVVSTFNFKRPQDFTLEKYDTDGRFGFGEGDSCFIEFLITKKAGFHLLETPLSKDQIIEECEGHYKISATVIDSLQLERWIRGFGSDITLLSKIRDHNVCSTV</sequence>
<dbReference type="RefSeq" id="WP_047880347.1">
    <property type="nucleotide sequence ID" value="NZ_LDOT01000028.1"/>
</dbReference>
<protein>
    <submittedName>
        <fullName evidence="2">Transcriptional regulator</fullName>
    </submittedName>
</protein>
<evidence type="ECO:0000313" key="2">
    <source>
        <dbReference type="EMBL" id="KLV03646.1"/>
    </source>
</evidence>
<organism evidence="2 3">
    <name type="scientific">Photobacterium aquae</name>
    <dbReference type="NCBI Taxonomy" id="1195763"/>
    <lineage>
        <taxon>Bacteria</taxon>
        <taxon>Pseudomonadati</taxon>
        <taxon>Pseudomonadota</taxon>
        <taxon>Gammaproteobacteria</taxon>
        <taxon>Vibrionales</taxon>
        <taxon>Vibrionaceae</taxon>
        <taxon>Photobacterium</taxon>
    </lineage>
</organism>
<keyword evidence="3" id="KW-1185">Reference proteome</keyword>
<evidence type="ECO:0000259" key="1">
    <source>
        <dbReference type="Pfam" id="PF13280"/>
    </source>
</evidence>
<reference evidence="2 3" key="1">
    <citation type="submission" date="2015-05" db="EMBL/GenBank/DDBJ databases">
        <title>Photobacterium galathea sp. nov.</title>
        <authorList>
            <person name="Machado H."/>
            <person name="Gram L."/>
        </authorList>
    </citation>
    <scope>NUCLEOTIDE SEQUENCE [LARGE SCALE GENOMIC DNA]</scope>
    <source>
        <strain evidence="2 3">CGMCC 1.12159</strain>
    </source>
</reference>
<dbReference type="InterPro" id="IPR051534">
    <property type="entry name" value="CBASS_pafABC_assoc_protein"/>
</dbReference>
<dbReference type="OrthoDB" id="8595817at2"/>
<dbReference type="Proteomes" id="UP000036097">
    <property type="component" value="Unassembled WGS sequence"/>
</dbReference>
<dbReference type="InterPro" id="IPR026881">
    <property type="entry name" value="WYL_dom"/>
</dbReference>
<dbReference type="PROSITE" id="PS52050">
    <property type="entry name" value="WYL"/>
    <property type="match status" value="1"/>
</dbReference>
<evidence type="ECO:0000313" key="3">
    <source>
        <dbReference type="Proteomes" id="UP000036097"/>
    </source>
</evidence>
<proteinExistence type="predicted"/>
<dbReference type="PATRIC" id="fig|1195763.3.peg.3899"/>
<comment type="caution">
    <text evidence="2">The sequence shown here is derived from an EMBL/GenBank/DDBJ whole genome shotgun (WGS) entry which is preliminary data.</text>
</comment>
<dbReference type="PANTHER" id="PTHR34580:SF1">
    <property type="entry name" value="PROTEIN PAFC"/>
    <property type="match status" value="1"/>
</dbReference>
<dbReference type="PANTHER" id="PTHR34580">
    <property type="match status" value="1"/>
</dbReference>
<feature type="domain" description="WYL" evidence="1">
    <location>
        <begin position="157"/>
        <end position="224"/>
    </location>
</feature>
<dbReference type="STRING" id="1195763.ABT56_18260"/>
<name>A0A0J1GVG4_9GAMM</name>